<evidence type="ECO:0000313" key="1">
    <source>
        <dbReference type="Ensembl" id="ENSSVLP00005004573.1"/>
    </source>
</evidence>
<dbReference type="AlphaFoldDB" id="A0A8D2ARE8"/>
<keyword evidence="2" id="KW-1185">Reference proteome</keyword>
<reference evidence="1" key="2">
    <citation type="submission" date="2025-09" db="UniProtKB">
        <authorList>
            <consortium name="Ensembl"/>
        </authorList>
    </citation>
    <scope>IDENTIFICATION</scope>
</reference>
<accession>A0A8D2ARE8</accession>
<name>A0A8D2ARE8_SCIVU</name>
<dbReference type="Ensembl" id="ENSSVLT00005005043.1">
    <property type="protein sequence ID" value="ENSSVLP00005004573.1"/>
    <property type="gene ID" value="ENSSVLG00005003664.1"/>
</dbReference>
<proteinExistence type="predicted"/>
<dbReference type="Proteomes" id="UP000694564">
    <property type="component" value="Chromosome 4"/>
</dbReference>
<organism evidence="1 2">
    <name type="scientific">Sciurus vulgaris</name>
    <name type="common">Eurasian red squirrel</name>
    <dbReference type="NCBI Taxonomy" id="55149"/>
    <lineage>
        <taxon>Eukaryota</taxon>
        <taxon>Metazoa</taxon>
        <taxon>Chordata</taxon>
        <taxon>Craniata</taxon>
        <taxon>Vertebrata</taxon>
        <taxon>Euteleostomi</taxon>
        <taxon>Mammalia</taxon>
        <taxon>Eutheria</taxon>
        <taxon>Euarchontoglires</taxon>
        <taxon>Glires</taxon>
        <taxon>Rodentia</taxon>
        <taxon>Sciuromorpha</taxon>
        <taxon>Sciuridae</taxon>
        <taxon>Sciurinae</taxon>
        <taxon>Sciurini</taxon>
        <taxon>Sciurus</taxon>
    </lineage>
</organism>
<protein>
    <submittedName>
        <fullName evidence="1">Uncharacterized protein</fullName>
    </submittedName>
</protein>
<reference evidence="1" key="1">
    <citation type="submission" date="2025-08" db="UniProtKB">
        <authorList>
            <consortium name="Ensembl"/>
        </authorList>
    </citation>
    <scope>IDENTIFICATION</scope>
</reference>
<sequence>VAWWKAWGSVPLISLNALLLE</sequence>
<evidence type="ECO:0000313" key="2">
    <source>
        <dbReference type="Proteomes" id="UP000694564"/>
    </source>
</evidence>